<feature type="region of interest" description="Disordered" evidence="1">
    <location>
        <begin position="251"/>
        <end position="301"/>
    </location>
</feature>
<dbReference type="EMBL" id="JAVDTL010000006">
    <property type="protein sequence ID" value="MDR6768520.1"/>
    <property type="molecule type" value="Genomic_DNA"/>
</dbReference>
<accession>A0AAJ2C1T0</accession>
<evidence type="ECO:0000313" key="2">
    <source>
        <dbReference type="EMBL" id="MDR6768520.1"/>
    </source>
</evidence>
<evidence type="ECO:0000256" key="1">
    <source>
        <dbReference type="SAM" id="MobiDB-lite"/>
    </source>
</evidence>
<feature type="compositionally biased region" description="Basic residues" evidence="1">
    <location>
        <begin position="291"/>
        <end position="301"/>
    </location>
</feature>
<evidence type="ECO:0000313" key="5">
    <source>
        <dbReference type="Proteomes" id="UP001253458"/>
    </source>
</evidence>
<feature type="region of interest" description="Disordered" evidence="1">
    <location>
        <begin position="101"/>
        <end position="132"/>
    </location>
</feature>
<dbReference type="EMBL" id="JAVDTS010000003">
    <property type="protein sequence ID" value="MDR6837235.1"/>
    <property type="molecule type" value="Genomic_DNA"/>
</dbReference>
<reference evidence="2 4" key="1">
    <citation type="submission" date="2023-07" db="EMBL/GenBank/DDBJ databases">
        <title>Sorghum-associated microbial communities from plants grown in Nebraska, USA.</title>
        <authorList>
            <person name="Schachtman D."/>
        </authorList>
    </citation>
    <scope>NUCLEOTIDE SEQUENCE</scope>
    <source>
        <strain evidence="3 4">BE105</strain>
        <strain evidence="2">BE69</strain>
    </source>
</reference>
<name>A0AAJ2C1T0_ACIDE</name>
<evidence type="ECO:0000313" key="4">
    <source>
        <dbReference type="Proteomes" id="UP001249076"/>
    </source>
</evidence>
<gene>
    <name evidence="2" type="ORF">J2W88_003824</name>
    <name evidence="3" type="ORF">J2W93_002073</name>
</gene>
<organism evidence="2 5">
    <name type="scientific">Acidovorax delafieldii</name>
    <name type="common">Pseudomonas delafieldii</name>
    <dbReference type="NCBI Taxonomy" id="47920"/>
    <lineage>
        <taxon>Bacteria</taxon>
        <taxon>Pseudomonadati</taxon>
        <taxon>Pseudomonadota</taxon>
        <taxon>Betaproteobacteria</taxon>
        <taxon>Burkholderiales</taxon>
        <taxon>Comamonadaceae</taxon>
        <taxon>Acidovorax</taxon>
    </lineage>
</organism>
<comment type="caution">
    <text evidence="2">The sequence shown here is derived from an EMBL/GenBank/DDBJ whole genome shotgun (WGS) entry which is preliminary data.</text>
</comment>
<dbReference type="AlphaFoldDB" id="A0AAJ2C1T0"/>
<evidence type="ECO:0000313" key="3">
    <source>
        <dbReference type="EMBL" id="MDR6837235.1"/>
    </source>
</evidence>
<keyword evidence="4" id="KW-1185">Reference proteome</keyword>
<dbReference type="Proteomes" id="UP001249076">
    <property type="component" value="Unassembled WGS sequence"/>
</dbReference>
<feature type="compositionally biased region" description="Polar residues" evidence="1">
    <location>
        <begin position="275"/>
        <end position="289"/>
    </location>
</feature>
<dbReference type="Proteomes" id="UP001253458">
    <property type="component" value="Unassembled WGS sequence"/>
</dbReference>
<proteinExistence type="predicted"/>
<sequence>MASVGFALSSTLRTGFVEAGVCLVRKRALAQGGGRESPRRARYFSLLRQRKVPKRKATPSLRPLRCAPGQTCVGAVAGCAVELTALRRSFVQTSTASQLTKHGRCDAHATPQPPRRRRSQQGWGSRTAEQPTSVRAIASLGPDFAARGACARDSGPSEAKARGYVWFPTPLWMRRGAQRAGWRVCRRTHALRGLTRCGCLSGERQRAASSAAHTACEHHRLPRSEAQGTQTAGLPFFWVLFFGEAKKSTSRAGRLPASALNKGMRPNQRPKENTTKTIATSAYPTSAPSQKHPKTTRRAHP</sequence>
<protein>
    <submittedName>
        <fullName evidence="2">Uncharacterized protein</fullName>
    </submittedName>
</protein>